<reference evidence="1" key="1">
    <citation type="journal article" date="2020" name="Stud. Mycol.">
        <title>101 Dothideomycetes genomes: a test case for predicting lifestyles and emergence of pathogens.</title>
        <authorList>
            <person name="Haridas S."/>
            <person name="Albert R."/>
            <person name="Binder M."/>
            <person name="Bloem J."/>
            <person name="Labutti K."/>
            <person name="Salamov A."/>
            <person name="Andreopoulos B."/>
            <person name="Baker S."/>
            <person name="Barry K."/>
            <person name="Bills G."/>
            <person name="Bluhm B."/>
            <person name="Cannon C."/>
            <person name="Castanera R."/>
            <person name="Culley D."/>
            <person name="Daum C."/>
            <person name="Ezra D."/>
            <person name="Gonzalez J."/>
            <person name="Henrissat B."/>
            <person name="Kuo A."/>
            <person name="Liang C."/>
            <person name="Lipzen A."/>
            <person name="Lutzoni F."/>
            <person name="Magnuson J."/>
            <person name="Mondo S."/>
            <person name="Nolan M."/>
            <person name="Ohm R."/>
            <person name="Pangilinan J."/>
            <person name="Park H.-J."/>
            <person name="Ramirez L."/>
            <person name="Alfaro M."/>
            <person name="Sun H."/>
            <person name="Tritt A."/>
            <person name="Yoshinaga Y."/>
            <person name="Zwiers L.-H."/>
            <person name="Turgeon B."/>
            <person name="Goodwin S."/>
            <person name="Spatafora J."/>
            <person name="Crous P."/>
            <person name="Grigoriev I."/>
        </authorList>
    </citation>
    <scope>NUCLEOTIDE SEQUENCE</scope>
    <source>
        <strain evidence="1">ATCC 200398</strain>
    </source>
</reference>
<dbReference type="EMBL" id="MU003500">
    <property type="protein sequence ID" value="KAF2473524.1"/>
    <property type="molecule type" value="Genomic_DNA"/>
</dbReference>
<organism evidence="1 2">
    <name type="scientific">Lindgomyces ingoldianus</name>
    <dbReference type="NCBI Taxonomy" id="673940"/>
    <lineage>
        <taxon>Eukaryota</taxon>
        <taxon>Fungi</taxon>
        <taxon>Dikarya</taxon>
        <taxon>Ascomycota</taxon>
        <taxon>Pezizomycotina</taxon>
        <taxon>Dothideomycetes</taxon>
        <taxon>Pleosporomycetidae</taxon>
        <taxon>Pleosporales</taxon>
        <taxon>Lindgomycetaceae</taxon>
        <taxon>Lindgomyces</taxon>
    </lineage>
</organism>
<keyword evidence="2" id="KW-1185">Reference proteome</keyword>
<proteinExistence type="predicted"/>
<gene>
    <name evidence="1" type="ORF">BDR25DRAFT_352932</name>
</gene>
<evidence type="ECO:0000313" key="1">
    <source>
        <dbReference type="EMBL" id="KAF2473524.1"/>
    </source>
</evidence>
<comment type="caution">
    <text evidence="1">The sequence shown here is derived from an EMBL/GenBank/DDBJ whole genome shotgun (WGS) entry which is preliminary data.</text>
</comment>
<protein>
    <submittedName>
        <fullName evidence="1">Uncharacterized protein</fullName>
    </submittedName>
</protein>
<sequence length="387" mass="44098">MLKQQREHKYPKGWLEHQQPRPFRLRLPALDAAWGGSVPDISLFFTSRWIETNRKEQGWGLTLSSFMRLRLFYDRSTSHVVPASASLGWLNDGGVDVGITGSKGGHVREGVSEGRKVCVQQDWYWPGLKWTLHHWLRRNKLLEAMWLWEPSNRKGKLSILRIRRRYGVLQAILFLKGGEWLDREKRFKDIAIAWKMEVGGSWQMVRDAASPMPSSLLEAWLSKVLPIWPGRRILNPDPFLATYRTSSKLNSKSHPIFLPQNTTMLDNRLHEPMTAAIDTFLHSKTKPCPDMHAGLENPMGRHTSPVVSLMLHANVQPSTAMWSCANGALLTFGTVRRLAKRRLGWNQSVKLLAETKWIPQRVQSLHDAGCGAILNLSEGSIPKPSQN</sequence>
<accession>A0ACB6R2H1</accession>
<evidence type="ECO:0000313" key="2">
    <source>
        <dbReference type="Proteomes" id="UP000799755"/>
    </source>
</evidence>
<name>A0ACB6R2H1_9PLEO</name>
<dbReference type="Proteomes" id="UP000799755">
    <property type="component" value="Unassembled WGS sequence"/>
</dbReference>